<dbReference type="RefSeq" id="WP_345464741.1">
    <property type="nucleotide sequence ID" value="NZ_BAABHF010000019.1"/>
</dbReference>
<evidence type="ECO:0000256" key="1">
    <source>
        <dbReference type="SAM" id="MobiDB-lite"/>
    </source>
</evidence>
<keyword evidence="3" id="KW-1185">Reference proteome</keyword>
<feature type="region of interest" description="Disordered" evidence="1">
    <location>
        <begin position="357"/>
        <end position="511"/>
    </location>
</feature>
<organism evidence="2 3">
    <name type="scientific">Actinoallomurus oryzae</name>
    <dbReference type="NCBI Taxonomy" id="502180"/>
    <lineage>
        <taxon>Bacteria</taxon>
        <taxon>Bacillati</taxon>
        <taxon>Actinomycetota</taxon>
        <taxon>Actinomycetes</taxon>
        <taxon>Streptosporangiales</taxon>
        <taxon>Thermomonosporaceae</taxon>
        <taxon>Actinoallomurus</taxon>
    </lineage>
</organism>
<evidence type="ECO:0000313" key="3">
    <source>
        <dbReference type="Proteomes" id="UP001500503"/>
    </source>
</evidence>
<proteinExistence type="predicted"/>
<feature type="region of interest" description="Disordered" evidence="1">
    <location>
        <begin position="51"/>
        <end position="71"/>
    </location>
</feature>
<feature type="compositionally biased region" description="Gly residues" evidence="1">
    <location>
        <begin position="371"/>
        <end position="380"/>
    </location>
</feature>
<evidence type="ECO:0008006" key="4">
    <source>
        <dbReference type="Google" id="ProtNLM"/>
    </source>
</evidence>
<accession>A0ABP8PYS8</accession>
<gene>
    <name evidence="2" type="ORF">GCM10023191_034870</name>
</gene>
<protein>
    <recommendedName>
        <fullName evidence="4">WXG100 family type VII secretion target</fullName>
    </recommendedName>
</protein>
<reference evidence="3" key="1">
    <citation type="journal article" date="2019" name="Int. J. Syst. Evol. Microbiol.">
        <title>The Global Catalogue of Microorganisms (GCM) 10K type strain sequencing project: providing services to taxonomists for standard genome sequencing and annotation.</title>
        <authorList>
            <consortium name="The Broad Institute Genomics Platform"/>
            <consortium name="The Broad Institute Genome Sequencing Center for Infectious Disease"/>
            <person name="Wu L."/>
            <person name="Ma J."/>
        </authorList>
    </citation>
    <scope>NUCLEOTIDE SEQUENCE [LARGE SCALE GENOMIC DNA]</scope>
    <source>
        <strain evidence="3">JCM 17933</strain>
    </source>
</reference>
<feature type="compositionally biased region" description="Polar residues" evidence="1">
    <location>
        <begin position="1"/>
        <end position="14"/>
    </location>
</feature>
<dbReference type="Proteomes" id="UP001500503">
    <property type="component" value="Unassembled WGS sequence"/>
</dbReference>
<name>A0ABP8PYS8_9ACTN</name>
<comment type="caution">
    <text evidence="2">The sequence shown here is derived from an EMBL/GenBank/DDBJ whole genome shotgun (WGS) entry which is preliminary data.</text>
</comment>
<sequence length="537" mass="56060">MAPNSYDDSYTRPSTWPWGDSKDGEIEFHPGPVQTVINALKADRARHDKGAGNIGDLQGRGDISDPNTVGGGLDNKTGYPAGRILLGYFQNAQANIAPKGGSGYYANFLQSYDAVIKTLSDSLANYNEAEDASLISVSTGDGTTGQTMNLGSGVTPTDASFYVANDVPVHPTKKWDGDLKDFRDLAKSVDPKAVLEASKAWLGTQSKLMDSWEVLYDQGYALADAWKGKAGNAMQQSLKNLYFSSCALADATGQVGNAVEVHAGDLDNLVKQAHAIKQVGRDTWQHWLDDADLGGAGDSWYGFADRTTDYDKHYNSASKRARDYMNASGHYANNGLARSTMQNVIPELPTTVKFTLPYPSAGSTDSPYGDGPAGLDGQGLDGSALDSGLQYPDVGDPVDGSGTDLSGVNGDSPPGWTGDGTGGGTGTDLAGTGNPLDGLGGTHTGFPGSGTPYGAGSSPAGVSPFAMRSGRSDGLPTAAEATALRDAAARGPSAMPFPAGTGGKDSEKKERERTIWVYEEDKIWGADDDDAAPPLIG</sequence>
<dbReference type="EMBL" id="BAABHF010000019">
    <property type="protein sequence ID" value="GAA4494929.1"/>
    <property type="molecule type" value="Genomic_DNA"/>
</dbReference>
<feature type="compositionally biased region" description="Gly residues" evidence="1">
    <location>
        <begin position="438"/>
        <end position="453"/>
    </location>
</feature>
<feature type="compositionally biased region" description="Gly residues" evidence="1">
    <location>
        <begin position="417"/>
        <end position="426"/>
    </location>
</feature>
<evidence type="ECO:0000313" key="2">
    <source>
        <dbReference type="EMBL" id="GAA4494929.1"/>
    </source>
</evidence>
<feature type="region of interest" description="Disordered" evidence="1">
    <location>
        <begin position="1"/>
        <end position="24"/>
    </location>
</feature>